<evidence type="ECO:0000313" key="12">
    <source>
        <dbReference type="Proteomes" id="UP000092443"/>
    </source>
</evidence>
<dbReference type="GO" id="GO:0050681">
    <property type="term" value="F:nuclear androgen receptor binding"/>
    <property type="evidence" value="ECO:0007669"/>
    <property type="project" value="TreeGrafter"/>
</dbReference>
<feature type="compositionally biased region" description="Basic and acidic residues" evidence="10">
    <location>
        <begin position="851"/>
        <end position="861"/>
    </location>
</feature>
<dbReference type="Gene3D" id="1.20.58.2170">
    <property type="match status" value="1"/>
</dbReference>
<evidence type="ECO:0000256" key="4">
    <source>
        <dbReference type="ARBA" id="ARBA00022454"/>
    </source>
</evidence>
<evidence type="ECO:0000259" key="11">
    <source>
        <dbReference type="Pfam" id="PF20920"/>
    </source>
</evidence>
<feature type="compositionally biased region" description="Polar residues" evidence="10">
    <location>
        <begin position="22"/>
        <end position="63"/>
    </location>
</feature>
<keyword evidence="4" id="KW-0158">Chromosome</keyword>
<dbReference type="InterPro" id="IPR046378">
    <property type="entry name" value="DAXX_histone-bd"/>
</dbReference>
<dbReference type="GO" id="GO:0016605">
    <property type="term" value="C:PML body"/>
    <property type="evidence" value="ECO:0007669"/>
    <property type="project" value="TreeGrafter"/>
</dbReference>
<dbReference type="KEGG" id="gfs:119633675"/>
<dbReference type="GO" id="GO:0003714">
    <property type="term" value="F:transcription corepressor activity"/>
    <property type="evidence" value="ECO:0007669"/>
    <property type="project" value="TreeGrafter"/>
</dbReference>
<feature type="compositionally biased region" description="Polar residues" evidence="10">
    <location>
        <begin position="326"/>
        <end position="336"/>
    </location>
</feature>
<feature type="domain" description="Daxx histone-binding" evidence="11">
    <location>
        <begin position="664"/>
        <end position="744"/>
    </location>
</feature>
<dbReference type="PANTHER" id="PTHR12766:SF7">
    <property type="entry name" value="DEATH DOMAIN-ASSOCIATED PROTEIN 6"/>
    <property type="match status" value="1"/>
</dbReference>
<feature type="region of interest" description="Disordered" evidence="10">
    <location>
        <begin position="100"/>
        <end position="146"/>
    </location>
</feature>
<feature type="region of interest" description="Disordered" evidence="10">
    <location>
        <begin position="748"/>
        <end position="775"/>
    </location>
</feature>
<feature type="compositionally biased region" description="Acidic residues" evidence="10">
    <location>
        <begin position="800"/>
        <end position="820"/>
    </location>
</feature>
<proteinExistence type="predicted"/>
<keyword evidence="9" id="KW-0539">Nucleus</keyword>
<feature type="region of interest" description="Disordered" evidence="10">
    <location>
        <begin position="1"/>
        <end position="74"/>
    </location>
</feature>
<organism evidence="12 13">
    <name type="scientific">Glossina fuscipes</name>
    <dbReference type="NCBI Taxonomy" id="7396"/>
    <lineage>
        <taxon>Eukaryota</taxon>
        <taxon>Metazoa</taxon>
        <taxon>Ecdysozoa</taxon>
        <taxon>Arthropoda</taxon>
        <taxon>Hexapoda</taxon>
        <taxon>Insecta</taxon>
        <taxon>Pterygota</taxon>
        <taxon>Neoptera</taxon>
        <taxon>Endopterygota</taxon>
        <taxon>Diptera</taxon>
        <taxon>Brachycera</taxon>
        <taxon>Muscomorpha</taxon>
        <taxon>Hippoboscoidea</taxon>
        <taxon>Glossinidae</taxon>
        <taxon>Glossina</taxon>
    </lineage>
</organism>
<dbReference type="RefSeq" id="XP_037883275.1">
    <property type="nucleotide sequence ID" value="XM_038027347.1"/>
</dbReference>
<feature type="compositionally biased region" description="Basic and acidic residues" evidence="10">
    <location>
        <begin position="269"/>
        <end position="283"/>
    </location>
</feature>
<feature type="region of interest" description="Disordered" evidence="10">
    <location>
        <begin position="387"/>
        <end position="427"/>
    </location>
</feature>
<dbReference type="GO" id="GO:0006915">
    <property type="term" value="P:apoptotic process"/>
    <property type="evidence" value="ECO:0007669"/>
    <property type="project" value="UniProtKB-KW"/>
</dbReference>
<accession>A0A8U0WDS3</accession>
<comment type="subcellular location">
    <subcellularLocation>
        <location evidence="2">Chromosome</location>
    </subcellularLocation>
    <subcellularLocation>
        <location evidence="3">Cytoplasm</location>
    </subcellularLocation>
    <subcellularLocation>
        <location evidence="1">Nucleus</location>
    </subcellularLocation>
</comment>
<gene>
    <name evidence="13" type="primary">LOC119633675</name>
</gene>
<keyword evidence="6" id="KW-0053">Apoptosis</keyword>
<evidence type="ECO:0000256" key="10">
    <source>
        <dbReference type="SAM" id="MobiDB-lite"/>
    </source>
</evidence>
<dbReference type="Gene3D" id="1.10.8.810">
    <property type="entry name" value="Daxx helical bundle domain"/>
    <property type="match status" value="1"/>
</dbReference>
<feature type="region of interest" description="Disordered" evidence="10">
    <location>
        <begin position="791"/>
        <end position="861"/>
    </location>
</feature>
<name>A0A8U0WDS3_9MUSC</name>
<feature type="compositionally biased region" description="Low complexity" evidence="10">
    <location>
        <begin position="239"/>
        <end position="254"/>
    </location>
</feature>
<evidence type="ECO:0000256" key="8">
    <source>
        <dbReference type="ARBA" id="ARBA00023186"/>
    </source>
</evidence>
<dbReference type="CDD" id="cd13150">
    <property type="entry name" value="DAXX_histone_binding"/>
    <property type="match status" value="1"/>
</dbReference>
<dbReference type="GO" id="GO:0005694">
    <property type="term" value="C:chromosome"/>
    <property type="evidence" value="ECO:0007669"/>
    <property type="project" value="UniProtKB-SubCell"/>
</dbReference>
<dbReference type="InterPro" id="IPR046426">
    <property type="entry name" value="DAXX_histone-bd_sf"/>
</dbReference>
<keyword evidence="8" id="KW-0143">Chaperone</keyword>
<feature type="region of interest" description="Disordered" evidence="10">
    <location>
        <begin position="320"/>
        <end position="344"/>
    </location>
</feature>
<sequence>MSSIIVLDSSDEDENPPKKTKNSSISITPVKNSVGESIALSITQKPRSIPSGITVTTHQSSAGAPTKHPNDVADEFSTNSLQSAFSSALGLPAIRNNVNNFERQAPTPPRQQTQQHRKRKTPTPPQLRSTQVKPYSHMSSSSLLSPAASATTMAPLPPLMPAISSVHSLGTAGNTPPLQLLATPPRTAGGFNSLNDQLMINPLMMHTNLPPNTTITAQPSSHSQNNVNTNFKIHLPPKSNSTPSPIASPSSLASQTPSPQLVTSPTPSRTEKPGRRIKPETIVKSSDEIWQQKKQKKIGAPSKSLVSLSDDVVIEMLPPIAESPKPNRTCTTSPSIPKSGKSPDIIVLSPSTKTPAKTAAMDLSNSLERNSTPTVVIDLADTSPSTQKLNGDATIADGAVIPEKPSSDRNGNAGTEKPKSEQKEKLTKPKIPLESEYEELIKLCRQIEPSDDMEKLIKTKLIKYYYEVHPDFVKSKSFRKSVRRVIEAIRTEPDLMYYNLKTIVEELKIRRKSHPIEVENEETEIKVKNDLQSEEEEAPPANTQATDVMSTGNKKTDEQIRKLNKALYILTKRIKALEQAEVEWDNDDEDSTFLQMERSKKRAYQIYEKICDLTGESKNAHRLVKKPIKFNGTRIPQFNKTLQAFINRTKEFPDYFDVMRMLEHCNRTYDLGLVNFEIKNIAEDAFIKVGKLLQKRRKTELYETLNYFAGTNKDPATYDPLLAAKLNENQQNQKKINDILEKYVRQQEMPADNGERGEEAEDAMEEKPTTSKNVYVQGAKDAEAVSEIIENEALDLKVEAEDDFEEEEEDDDEDEDEEVNLEEHVETLANGDLSDNDSDIEIIGKPTQSSDNKKETDEKLISSAECPKKCDIITTLEKQQQQPQQQEEARTIVESAPIADESNSVNNNKENLKTANVIEVEIPKATNEQLSTGTCSSYSSASITPNGKLKDSNNAMQLEIETATTTVITSKSTATADLKIVTVSSLNPQQNQAILTDSSSTTCAPAINKSLDQIVISDEES</sequence>
<reference evidence="13" key="1">
    <citation type="submission" date="2025-08" db="UniProtKB">
        <authorList>
            <consortium name="RefSeq"/>
        </authorList>
    </citation>
    <scope>IDENTIFICATION</scope>
    <source>
        <tissue evidence="13">Whole body pupa</tissue>
    </source>
</reference>
<evidence type="ECO:0000256" key="5">
    <source>
        <dbReference type="ARBA" id="ARBA00022490"/>
    </source>
</evidence>
<evidence type="ECO:0000256" key="6">
    <source>
        <dbReference type="ARBA" id="ARBA00022703"/>
    </source>
</evidence>
<evidence type="ECO:0000313" key="13">
    <source>
        <dbReference type="RefSeq" id="XP_037883275.1"/>
    </source>
</evidence>
<dbReference type="PANTHER" id="PTHR12766">
    <property type="entry name" value="DEATH DOMAIN-ASSOCIATED PROTEIN 6 DAXX"/>
    <property type="match status" value="1"/>
</dbReference>
<evidence type="ECO:0000256" key="9">
    <source>
        <dbReference type="ARBA" id="ARBA00023242"/>
    </source>
</evidence>
<dbReference type="GO" id="GO:0005737">
    <property type="term" value="C:cytoplasm"/>
    <property type="evidence" value="ECO:0007669"/>
    <property type="project" value="UniProtKB-SubCell"/>
</dbReference>
<dbReference type="AlphaFoldDB" id="A0A8U0WDS3"/>
<evidence type="ECO:0000256" key="2">
    <source>
        <dbReference type="ARBA" id="ARBA00004286"/>
    </source>
</evidence>
<dbReference type="InterPro" id="IPR038298">
    <property type="entry name" value="Daxx_N_sf"/>
</dbReference>
<evidence type="ECO:0000256" key="3">
    <source>
        <dbReference type="ARBA" id="ARBA00004496"/>
    </source>
</evidence>
<keyword evidence="5" id="KW-0963">Cytoplasm</keyword>
<feature type="compositionally biased region" description="Basic and acidic residues" evidence="10">
    <location>
        <begin position="416"/>
        <end position="427"/>
    </location>
</feature>
<keyword evidence="7" id="KW-0175">Coiled coil</keyword>
<dbReference type="Pfam" id="PF20920">
    <property type="entry name" value="DAXX_hist_bd"/>
    <property type="match status" value="1"/>
</dbReference>
<dbReference type="GeneID" id="119633675"/>
<feature type="region of interest" description="Disordered" evidence="10">
    <location>
        <begin position="530"/>
        <end position="556"/>
    </location>
</feature>
<feature type="compositionally biased region" description="Polar residues" evidence="10">
    <location>
        <begin position="211"/>
        <end position="231"/>
    </location>
</feature>
<dbReference type="GO" id="GO:0003713">
    <property type="term" value="F:transcription coactivator activity"/>
    <property type="evidence" value="ECO:0007669"/>
    <property type="project" value="TreeGrafter"/>
</dbReference>
<dbReference type="Proteomes" id="UP000092443">
    <property type="component" value="Unplaced"/>
</dbReference>
<feature type="compositionally biased region" description="Polar residues" evidence="10">
    <location>
        <begin position="255"/>
        <end position="268"/>
    </location>
</feature>
<dbReference type="GO" id="GO:0042393">
    <property type="term" value="F:histone binding"/>
    <property type="evidence" value="ECO:0007669"/>
    <property type="project" value="InterPro"/>
</dbReference>
<dbReference type="FunFam" id="1.20.58.2170:FF:000001">
    <property type="entry name" value="Death domain-associated protein 6"/>
    <property type="match status" value="1"/>
</dbReference>
<feature type="compositionally biased region" description="Polar residues" evidence="10">
    <location>
        <begin position="541"/>
        <end position="553"/>
    </location>
</feature>
<evidence type="ECO:0000256" key="1">
    <source>
        <dbReference type="ARBA" id="ARBA00004123"/>
    </source>
</evidence>
<feature type="region of interest" description="Disordered" evidence="10">
    <location>
        <begin position="211"/>
        <end position="283"/>
    </location>
</feature>
<protein>
    <submittedName>
        <fullName evidence="13">Daxx-like protein isoform X1</fullName>
    </submittedName>
</protein>
<evidence type="ECO:0000256" key="7">
    <source>
        <dbReference type="ARBA" id="ARBA00023054"/>
    </source>
</evidence>
<keyword evidence="12" id="KW-1185">Reference proteome</keyword>